<dbReference type="InterPro" id="IPR002477">
    <property type="entry name" value="Peptidoglycan-bd-like"/>
</dbReference>
<dbReference type="Pfam" id="PF01520">
    <property type="entry name" value="Amidase_3"/>
    <property type="match status" value="1"/>
</dbReference>
<dbReference type="STRING" id="1798495.A3C19_00150"/>
<reference evidence="5 6" key="1">
    <citation type="journal article" date="2016" name="Nat. Commun.">
        <title>Thousands of microbial genomes shed light on interconnected biogeochemical processes in an aquifer system.</title>
        <authorList>
            <person name="Anantharaman K."/>
            <person name="Brown C.T."/>
            <person name="Hug L.A."/>
            <person name="Sharon I."/>
            <person name="Castelle C.J."/>
            <person name="Probst A.J."/>
            <person name="Thomas B.C."/>
            <person name="Singh A."/>
            <person name="Wilkins M.J."/>
            <person name="Karaoz U."/>
            <person name="Brodie E.L."/>
            <person name="Williams K.H."/>
            <person name="Hubbard S.S."/>
            <person name="Banfield J.F."/>
        </authorList>
    </citation>
    <scope>NUCLEOTIDE SEQUENCE [LARGE SCALE GENOMIC DNA]</scope>
</reference>
<evidence type="ECO:0000256" key="2">
    <source>
        <dbReference type="SAM" id="MobiDB-lite"/>
    </source>
</evidence>
<dbReference type="InterPro" id="IPR036365">
    <property type="entry name" value="PGBD-like_sf"/>
</dbReference>
<evidence type="ECO:0000313" key="6">
    <source>
        <dbReference type="Proteomes" id="UP000178532"/>
    </source>
</evidence>
<dbReference type="GO" id="GO:0030288">
    <property type="term" value="C:outer membrane-bounded periplasmic space"/>
    <property type="evidence" value="ECO:0007669"/>
    <property type="project" value="TreeGrafter"/>
</dbReference>
<feature type="region of interest" description="Disordered" evidence="2">
    <location>
        <begin position="411"/>
        <end position="430"/>
    </location>
</feature>
<organism evidence="5 6">
    <name type="scientific">Candidatus Kaiserbacteria bacterium RIFCSPHIGHO2_02_FULL_54_22</name>
    <dbReference type="NCBI Taxonomy" id="1798495"/>
    <lineage>
        <taxon>Bacteria</taxon>
        <taxon>Candidatus Kaiseribacteriota</taxon>
    </lineage>
</organism>
<dbReference type="PANTHER" id="PTHR30404:SF0">
    <property type="entry name" value="N-ACETYLMURAMOYL-L-ALANINE AMIDASE AMIC"/>
    <property type="match status" value="1"/>
</dbReference>
<name>A0A1F6DKM2_9BACT</name>
<dbReference type="PANTHER" id="PTHR30404">
    <property type="entry name" value="N-ACETYLMURAMOYL-L-ALANINE AMIDASE"/>
    <property type="match status" value="1"/>
</dbReference>
<accession>A0A1F6DKM2</accession>
<dbReference type="Gene3D" id="3.40.630.40">
    <property type="entry name" value="Zn-dependent exopeptidases"/>
    <property type="match status" value="1"/>
</dbReference>
<feature type="compositionally biased region" description="Basic and acidic residues" evidence="2">
    <location>
        <begin position="418"/>
        <end position="430"/>
    </location>
</feature>
<dbReference type="AlphaFoldDB" id="A0A1F6DKM2"/>
<feature type="domain" description="Peptidoglycan binding-like" evidence="3">
    <location>
        <begin position="359"/>
        <end position="423"/>
    </location>
</feature>
<evidence type="ECO:0008006" key="7">
    <source>
        <dbReference type="Google" id="ProtNLM"/>
    </source>
</evidence>
<comment type="caution">
    <text evidence="5">The sequence shown here is derived from an EMBL/GenBank/DDBJ whole genome shotgun (WGS) entry which is preliminary data.</text>
</comment>
<protein>
    <recommendedName>
        <fullName evidence="7">MurNAc-LAA domain-containing protein</fullName>
    </recommendedName>
</protein>
<dbReference type="InterPro" id="IPR050695">
    <property type="entry name" value="N-acetylmuramoyl_amidase_3"/>
</dbReference>
<dbReference type="Proteomes" id="UP000178532">
    <property type="component" value="Unassembled WGS sequence"/>
</dbReference>
<dbReference type="SUPFAM" id="SSF53187">
    <property type="entry name" value="Zn-dependent exopeptidases"/>
    <property type="match status" value="1"/>
</dbReference>
<gene>
    <name evidence="5" type="ORF">A3C19_00150</name>
</gene>
<dbReference type="InterPro" id="IPR002508">
    <property type="entry name" value="MurNAc-LAA_cat"/>
</dbReference>
<feature type="domain" description="MurNAc-LAA" evidence="4">
    <location>
        <begin position="89"/>
        <end position="308"/>
    </location>
</feature>
<dbReference type="SUPFAM" id="SSF47090">
    <property type="entry name" value="PGBD-like"/>
    <property type="match status" value="1"/>
</dbReference>
<dbReference type="GO" id="GO:0009253">
    <property type="term" value="P:peptidoglycan catabolic process"/>
    <property type="evidence" value="ECO:0007669"/>
    <property type="project" value="InterPro"/>
</dbReference>
<dbReference type="GO" id="GO:0008745">
    <property type="term" value="F:N-acetylmuramoyl-L-alanine amidase activity"/>
    <property type="evidence" value="ECO:0007669"/>
    <property type="project" value="InterPro"/>
</dbReference>
<evidence type="ECO:0000259" key="4">
    <source>
        <dbReference type="Pfam" id="PF01520"/>
    </source>
</evidence>
<dbReference type="EMBL" id="MFLI01000015">
    <property type="protein sequence ID" value="OGG61989.1"/>
    <property type="molecule type" value="Genomic_DNA"/>
</dbReference>
<dbReference type="Pfam" id="PF01471">
    <property type="entry name" value="PG_binding_1"/>
    <property type="match status" value="1"/>
</dbReference>
<dbReference type="InterPro" id="IPR036366">
    <property type="entry name" value="PGBDSf"/>
</dbReference>
<evidence type="ECO:0000259" key="3">
    <source>
        <dbReference type="Pfam" id="PF01471"/>
    </source>
</evidence>
<evidence type="ECO:0000256" key="1">
    <source>
        <dbReference type="ARBA" id="ARBA00022801"/>
    </source>
</evidence>
<keyword evidence="1" id="KW-0378">Hydrolase</keyword>
<evidence type="ECO:0000313" key="5">
    <source>
        <dbReference type="EMBL" id="OGG61989.1"/>
    </source>
</evidence>
<proteinExistence type="predicted"/>
<sequence length="430" mass="47018">MRNALLWTAVYAGCASSLIMFATAGGATYIREGMAWTAREAQTAAVFFVQSITVSQIQNDYQNVQAPKSDKSKKKSTKSRYISDGEIRVLIVPGHQPEDGGTAFDGVYERDIVVDIAGALAELLAQDSHYEVMVARGKDTWNPVLQAYFDTRAADIKAFEQSQELLMESYLASGSILPQADHVYHNSASPSARLQLYGINKWASENTYDITLHLHLNDYARRRTGRVGTYDGFTIYVPERQYSNAEASIAIAEAIAARLNAYHATSTLPQEDAGVVEDQELIAIGTNNTADGAALLIEYGYIYEPQFQEPSVLPVAVADYAYATYLGLQDFFNNSIVPTFGSVSFPYDWSAVDAQKGESGPGIYALQAMLHRLGYYPPAGESFSECPVSGKSGLCTRRAIEAYQNAHGLETTGALGPKTREALERELTTP</sequence>
<dbReference type="Gene3D" id="1.10.101.10">
    <property type="entry name" value="PGBD-like superfamily/PGBD"/>
    <property type="match status" value="1"/>
</dbReference>